<protein>
    <submittedName>
        <fullName evidence="6">GntR family transcriptional regulator</fullName>
    </submittedName>
</protein>
<dbReference type="EMBL" id="CP020715">
    <property type="protein sequence ID" value="ARJ06284.1"/>
    <property type="molecule type" value="Genomic_DNA"/>
</dbReference>
<accession>A0A1X9LM62</accession>
<dbReference type="CDD" id="cd00609">
    <property type="entry name" value="AAT_like"/>
    <property type="match status" value="1"/>
</dbReference>
<keyword evidence="7" id="KW-1185">Reference proteome</keyword>
<dbReference type="RefSeq" id="WP_085020422.1">
    <property type="nucleotide sequence ID" value="NZ_BMHD01000001.1"/>
</dbReference>
<dbReference type="GO" id="GO:0003677">
    <property type="term" value="F:DNA binding"/>
    <property type="evidence" value="ECO:0007669"/>
    <property type="project" value="UniProtKB-KW"/>
</dbReference>
<dbReference type="AlphaFoldDB" id="A0A1X9LM62"/>
<dbReference type="InterPro" id="IPR015424">
    <property type="entry name" value="PyrdxlP-dep_Trfase"/>
</dbReference>
<dbReference type="InterPro" id="IPR036388">
    <property type="entry name" value="WH-like_DNA-bd_sf"/>
</dbReference>
<keyword evidence="5" id="KW-0804">Transcription</keyword>
<keyword evidence="2" id="KW-0663">Pyridoxal phosphate</keyword>
<evidence type="ECO:0000313" key="7">
    <source>
        <dbReference type="Proteomes" id="UP000192775"/>
    </source>
</evidence>
<dbReference type="Gene3D" id="1.10.10.10">
    <property type="entry name" value="Winged helix-like DNA-binding domain superfamily/Winged helix DNA-binding domain"/>
    <property type="match status" value="1"/>
</dbReference>
<evidence type="ECO:0000256" key="1">
    <source>
        <dbReference type="ARBA" id="ARBA00005384"/>
    </source>
</evidence>
<dbReference type="STRING" id="1619308.B5808_14500"/>
<evidence type="ECO:0000256" key="3">
    <source>
        <dbReference type="ARBA" id="ARBA00023015"/>
    </source>
</evidence>
<dbReference type="Gene3D" id="3.40.640.10">
    <property type="entry name" value="Type I PLP-dependent aspartate aminotransferase-like (Major domain)"/>
    <property type="match status" value="1"/>
</dbReference>
<dbReference type="GO" id="GO:0003700">
    <property type="term" value="F:DNA-binding transcription factor activity"/>
    <property type="evidence" value="ECO:0007669"/>
    <property type="project" value="InterPro"/>
</dbReference>
<dbReference type="PANTHER" id="PTHR46577">
    <property type="entry name" value="HTH-TYPE TRANSCRIPTIONAL REGULATORY PROTEIN GABR"/>
    <property type="match status" value="1"/>
</dbReference>
<evidence type="ECO:0000256" key="2">
    <source>
        <dbReference type="ARBA" id="ARBA00022898"/>
    </source>
</evidence>
<dbReference type="InterPro" id="IPR000524">
    <property type="entry name" value="Tscrpt_reg_HTH_GntR"/>
</dbReference>
<dbReference type="InterPro" id="IPR015421">
    <property type="entry name" value="PyrdxlP-dep_Trfase_major"/>
</dbReference>
<dbReference type="InterPro" id="IPR051446">
    <property type="entry name" value="HTH_trans_reg/aminotransferase"/>
</dbReference>
<sequence length="489" mass="52541">MSPTRIGTRSLLGLLGDWRGAAPGPSYLALFDRIRLLILDGRIAADTRLPAERDLAATLGVSRTMVSAAYRELREAGYTESLRGSGSVTRLPGRAPIGGHDTTGDYIDFTKATLPAHPGLYPATQRVMDDYARQLGGSGLDPFGLPELREAVAARYTQRGLPTSVDQVMITIGAQHAIFLLARVLLARGDRAVVELPSYPHAYEALRAAGARLVPVTVTAKGSASGDDRRHGWDAQEIEQAFSRTGPTLAYLMPDFHNPTGESMPEALRPLVLREATRNGALVVVDETTAELDIDRSQSFLPFPAYGDDVSSESAVLLGSVGKTIWAGMRVGWIRAQPGLIRKLAAARYAGDLGTPVLEQLVVADLLRDFEAVLDVRREQLREGRDAVLRMLGSHFPEWRLPRVEGGLAVWAGLGAPVSSQLALAARAQGLLITAGPRFGLDGALERFIRIPIGQPTAELERGIEALATAWSGLSRGTLPPVDVFADVV</sequence>
<dbReference type="CDD" id="cd07377">
    <property type="entry name" value="WHTH_GntR"/>
    <property type="match status" value="1"/>
</dbReference>
<dbReference type="PRINTS" id="PR00035">
    <property type="entry name" value="HTHGNTR"/>
</dbReference>
<evidence type="ECO:0000256" key="5">
    <source>
        <dbReference type="ARBA" id="ARBA00023163"/>
    </source>
</evidence>
<dbReference type="Pfam" id="PF00392">
    <property type="entry name" value="GntR"/>
    <property type="match status" value="1"/>
</dbReference>
<name>A0A1X9LM62_9MICO</name>
<keyword evidence="4" id="KW-0238">DNA-binding</keyword>
<dbReference type="Proteomes" id="UP000192775">
    <property type="component" value="Chromosome"/>
</dbReference>
<dbReference type="SUPFAM" id="SSF46785">
    <property type="entry name" value="Winged helix' DNA-binding domain"/>
    <property type="match status" value="1"/>
</dbReference>
<reference evidence="6 7" key="1">
    <citation type="submission" date="2017-04" db="EMBL/GenBank/DDBJ databases">
        <authorList>
            <person name="Afonso C.L."/>
            <person name="Miller P.J."/>
            <person name="Scott M.A."/>
            <person name="Spackman E."/>
            <person name="Goraichik I."/>
            <person name="Dimitrov K.M."/>
            <person name="Suarez D.L."/>
            <person name="Swayne D.E."/>
        </authorList>
    </citation>
    <scope>NUCLEOTIDE SEQUENCE [LARGE SCALE GENOMIC DNA]</scope>
    <source>
        <strain evidence="7">XA(T)</strain>
    </source>
</reference>
<evidence type="ECO:0000256" key="4">
    <source>
        <dbReference type="ARBA" id="ARBA00023125"/>
    </source>
</evidence>
<dbReference type="Pfam" id="PF00155">
    <property type="entry name" value="Aminotran_1_2"/>
    <property type="match status" value="1"/>
</dbReference>
<dbReference type="KEGG" id="cphy:B5808_14500"/>
<dbReference type="SMART" id="SM00345">
    <property type="entry name" value="HTH_GNTR"/>
    <property type="match status" value="1"/>
</dbReference>
<dbReference type="InterPro" id="IPR004839">
    <property type="entry name" value="Aminotransferase_I/II_large"/>
</dbReference>
<dbReference type="InterPro" id="IPR036390">
    <property type="entry name" value="WH_DNA-bd_sf"/>
</dbReference>
<dbReference type="PROSITE" id="PS50949">
    <property type="entry name" value="HTH_GNTR"/>
    <property type="match status" value="1"/>
</dbReference>
<gene>
    <name evidence="6" type="ORF">B5808_14500</name>
</gene>
<organism evidence="6 7">
    <name type="scientific">Cnuibacter physcomitrellae</name>
    <dbReference type="NCBI Taxonomy" id="1619308"/>
    <lineage>
        <taxon>Bacteria</taxon>
        <taxon>Bacillati</taxon>
        <taxon>Actinomycetota</taxon>
        <taxon>Actinomycetes</taxon>
        <taxon>Micrococcales</taxon>
        <taxon>Microbacteriaceae</taxon>
        <taxon>Cnuibacter</taxon>
    </lineage>
</organism>
<proteinExistence type="inferred from homology"/>
<keyword evidence="3" id="KW-0805">Transcription regulation</keyword>
<comment type="similarity">
    <text evidence="1">In the C-terminal section; belongs to the class-I pyridoxal-phosphate-dependent aminotransferase family.</text>
</comment>
<dbReference type="GO" id="GO:0030170">
    <property type="term" value="F:pyridoxal phosphate binding"/>
    <property type="evidence" value="ECO:0007669"/>
    <property type="project" value="InterPro"/>
</dbReference>
<dbReference type="SUPFAM" id="SSF53383">
    <property type="entry name" value="PLP-dependent transferases"/>
    <property type="match status" value="1"/>
</dbReference>
<dbReference type="PANTHER" id="PTHR46577:SF1">
    <property type="entry name" value="HTH-TYPE TRANSCRIPTIONAL REGULATORY PROTEIN GABR"/>
    <property type="match status" value="1"/>
</dbReference>
<evidence type="ECO:0000313" key="6">
    <source>
        <dbReference type="EMBL" id="ARJ06284.1"/>
    </source>
</evidence>